<reference evidence="2 3" key="1">
    <citation type="submission" date="2021-07" db="EMBL/GenBank/DDBJ databases">
        <title>The draft genome sequence of Sphingomicrobium sp. B8.</title>
        <authorList>
            <person name="Mu L."/>
        </authorList>
    </citation>
    <scope>NUCLEOTIDE SEQUENCE [LARGE SCALE GENOMIC DNA]</scope>
    <source>
        <strain evidence="2 3">B8</strain>
    </source>
</reference>
<dbReference type="RefSeq" id="WP_218632253.1">
    <property type="nucleotide sequence ID" value="NZ_JAHVAH010000001.1"/>
</dbReference>
<proteinExistence type="predicted"/>
<feature type="chain" id="PRO_5045324744" evidence="1">
    <location>
        <begin position="25"/>
        <end position="186"/>
    </location>
</feature>
<evidence type="ECO:0000256" key="1">
    <source>
        <dbReference type="SAM" id="SignalP"/>
    </source>
</evidence>
<evidence type="ECO:0000313" key="2">
    <source>
        <dbReference type="EMBL" id="MBW0144238.1"/>
    </source>
</evidence>
<evidence type="ECO:0000313" key="3">
    <source>
        <dbReference type="Proteomes" id="UP000698028"/>
    </source>
</evidence>
<dbReference type="Pfam" id="PF12276">
    <property type="entry name" value="DUF3617"/>
    <property type="match status" value="1"/>
</dbReference>
<protein>
    <submittedName>
        <fullName evidence="2">DUF3617 domain-containing protein</fullName>
    </submittedName>
</protein>
<dbReference type="Proteomes" id="UP000698028">
    <property type="component" value="Unassembled WGS sequence"/>
</dbReference>
<name>A0ABS6V3V7_9SPHN</name>
<organism evidence="2 3">
    <name type="scientific">Sphingomicrobium clamense</name>
    <dbReference type="NCBI Taxonomy" id="2851013"/>
    <lineage>
        <taxon>Bacteria</taxon>
        <taxon>Pseudomonadati</taxon>
        <taxon>Pseudomonadota</taxon>
        <taxon>Alphaproteobacteria</taxon>
        <taxon>Sphingomonadales</taxon>
        <taxon>Sphingomonadaceae</taxon>
        <taxon>Sphingomicrobium</taxon>
    </lineage>
</organism>
<sequence length="186" mass="19322">MKLTTRIAGTTALAFALVACGGEATDAPSADGGDMTAEVVDTLLPGEYEITSTVTALEVTEGSTAGTALKADDVRTSKVCVGEDGLLPPEAFGEENDNCTIDAGAYFRRGKVRQQLTCSRDGKTGQVNLQVDGEFTAEGLEGEVQTGTFFAGPGDYNMTRSMTGKRLGDCTAAEVEAEMEGTEIEG</sequence>
<dbReference type="EMBL" id="JAHVAH010000001">
    <property type="protein sequence ID" value="MBW0144238.1"/>
    <property type="molecule type" value="Genomic_DNA"/>
</dbReference>
<accession>A0ABS6V3V7</accession>
<keyword evidence="1" id="KW-0732">Signal</keyword>
<comment type="caution">
    <text evidence="2">The sequence shown here is derived from an EMBL/GenBank/DDBJ whole genome shotgun (WGS) entry which is preliminary data.</text>
</comment>
<gene>
    <name evidence="2" type="ORF">KTQ36_02880</name>
</gene>
<feature type="signal peptide" evidence="1">
    <location>
        <begin position="1"/>
        <end position="24"/>
    </location>
</feature>
<dbReference type="PROSITE" id="PS51257">
    <property type="entry name" value="PROKAR_LIPOPROTEIN"/>
    <property type="match status" value="1"/>
</dbReference>
<keyword evidence="3" id="KW-1185">Reference proteome</keyword>
<dbReference type="InterPro" id="IPR022061">
    <property type="entry name" value="DUF3617"/>
</dbReference>